<dbReference type="GO" id="GO:0006777">
    <property type="term" value="P:Mo-molybdopterin cofactor biosynthetic process"/>
    <property type="evidence" value="ECO:0007669"/>
    <property type="project" value="UniProtKB-KW"/>
</dbReference>
<organism evidence="3 4">
    <name type="scientific">Pyrobaculum islandicum (strain DSM 4184 / JCM 9189 / GEO3)</name>
    <dbReference type="NCBI Taxonomy" id="384616"/>
    <lineage>
        <taxon>Archaea</taxon>
        <taxon>Thermoproteota</taxon>
        <taxon>Thermoprotei</taxon>
        <taxon>Thermoproteales</taxon>
        <taxon>Thermoproteaceae</taxon>
        <taxon>Pyrobaculum</taxon>
    </lineage>
</organism>
<dbReference type="PANTHER" id="PTHR30592">
    <property type="entry name" value="FORMATE DEHYDROGENASE"/>
    <property type="match status" value="1"/>
</dbReference>
<dbReference type="InterPro" id="IPR003786">
    <property type="entry name" value="FdhD"/>
</dbReference>
<dbReference type="HOGENOM" id="CLU_056887_4_2_2"/>
<dbReference type="KEGG" id="pis:Pisl_1992"/>
<accession>A1RW07</accession>
<dbReference type="Proteomes" id="UP000002595">
    <property type="component" value="Chromosome"/>
</dbReference>
<dbReference type="EMBL" id="CP000504">
    <property type="protein sequence ID" value="ABL89139.1"/>
    <property type="molecule type" value="Genomic_DNA"/>
</dbReference>
<dbReference type="Pfam" id="PF02634">
    <property type="entry name" value="FdhD-NarQ"/>
    <property type="match status" value="1"/>
</dbReference>
<dbReference type="InterPro" id="IPR016193">
    <property type="entry name" value="Cytidine_deaminase-like"/>
</dbReference>
<dbReference type="PANTHER" id="PTHR30592:SF1">
    <property type="entry name" value="SULFUR CARRIER PROTEIN FDHD"/>
    <property type="match status" value="1"/>
</dbReference>
<dbReference type="GO" id="GO:0016783">
    <property type="term" value="F:sulfurtransferase activity"/>
    <property type="evidence" value="ECO:0007669"/>
    <property type="project" value="InterPro"/>
</dbReference>
<keyword evidence="4" id="KW-1185">Reference proteome</keyword>
<protein>
    <submittedName>
        <fullName evidence="3">Formate dehydrogenase delta subunit</fullName>
    </submittedName>
</protein>
<sequence>MSYREVGSIKIAVDAEVEVYVNGEKSAVFISAPVDLEALAYGYLYSEGYIDDISQARLKIEGTRIWAEVPRGRRTMVVSYAEDCGVAPLIKFRKGGEVPLEVAVELAREFTKYTIWHVEPELAMHTSALYVDGVWLVVHDTSRHSGVVKLVGRYLMEGLKGQKKIGFTTGRVSADIVNRLASIGVSAIVSLRGPLYSGVEAACKLGIPLIANVKTRGFTLLCPSNI</sequence>
<gene>
    <name evidence="3" type="ordered locus">Pisl_1992</name>
</gene>
<evidence type="ECO:0000313" key="4">
    <source>
        <dbReference type="Proteomes" id="UP000002595"/>
    </source>
</evidence>
<dbReference type="Gene3D" id="3.40.140.10">
    <property type="entry name" value="Cytidine Deaminase, domain 2"/>
    <property type="match status" value="1"/>
</dbReference>
<dbReference type="OrthoDB" id="57189at2157"/>
<reference evidence="3" key="1">
    <citation type="submission" date="2006-12" db="EMBL/GenBank/DDBJ databases">
        <title>Complete sequence of Pyrobaculum islandicum DSM 4184.</title>
        <authorList>
            <person name="Copeland A."/>
            <person name="Lucas S."/>
            <person name="Lapidus A."/>
            <person name="Barry K."/>
            <person name="Detter J.C."/>
            <person name="Glavina del Rio T."/>
            <person name="Dalin E."/>
            <person name="Tice H."/>
            <person name="Pitluck S."/>
            <person name="Meincke L."/>
            <person name="Brettin T."/>
            <person name="Bruce D."/>
            <person name="Han C."/>
            <person name="Tapia R."/>
            <person name="Gilna P."/>
            <person name="Schmutz J."/>
            <person name="Larimer F."/>
            <person name="Land M."/>
            <person name="Hauser L."/>
            <person name="Kyrpides N."/>
            <person name="Mikhailova N."/>
            <person name="Cozen A.E."/>
            <person name="Fitz-Gibbon S.T."/>
            <person name="House C.H."/>
            <person name="Saltikov C."/>
            <person name="Lowe T."/>
            <person name="Richardson P."/>
        </authorList>
    </citation>
    <scope>NUCLEOTIDE SEQUENCE [LARGE SCALE GENOMIC DNA]</scope>
    <source>
        <strain evidence="3">DSM 4184</strain>
    </source>
</reference>
<evidence type="ECO:0000256" key="1">
    <source>
        <dbReference type="ARBA" id="ARBA00022490"/>
    </source>
</evidence>
<evidence type="ECO:0000256" key="2">
    <source>
        <dbReference type="ARBA" id="ARBA00023150"/>
    </source>
</evidence>
<proteinExistence type="predicted"/>
<dbReference type="eggNOG" id="arCOG04358">
    <property type="taxonomic scope" value="Archaea"/>
</dbReference>
<evidence type="ECO:0000313" key="3">
    <source>
        <dbReference type="EMBL" id="ABL89139.1"/>
    </source>
</evidence>
<keyword evidence="1" id="KW-0963">Cytoplasm</keyword>
<dbReference type="SUPFAM" id="SSF53927">
    <property type="entry name" value="Cytidine deaminase-like"/>
    <property type="match status" value="1"/>
</dbReference>
<name>A1RW07_PYRIL</name>
<dbReference type="AlphaFoldDB" id="A1RW07"/>
<keyword evidence="2" id="KW-0501">Molybdenum cofactor biosynthesis</keyword>
<dbReference type="Gene3D" id="3.10.20.10">
    <property type="match status" value="1"/>
</dbReference>
<dbReference type="STRING" id="384616.Pisl_1992"/>